<dbReference type="Proteomes" id="UP000288805">
    <property type="component" value="Unassembled WGS sequence"/>
</dbReference>
<protein>
    <recommendedName>
        <fullName evidence="3">DUF4283 domain-containing protein</fullName>
    </recommendedName>
</protein>
<dbReference type="EMBL" id="QGNW01001841">
    <property type="protein sequence ID" value="RVW29431.1"/>
    <property type="molecule type" value="Genomic_DNA"/>
</dbReference>
<evidence type="ECO:0000313" key="2">
    <source>
        <dbReference type="Proteomes" id="UP000288805"/>
    </source>
</evidence>
<evidence type="ECO:0008006" key="3">
    <source>
        <dbReference type="Google" id="ProtNLM"/>
    </source>
</evidence>
<dbReference type="AlphaFoldDB" id="A0A438D1W7"/>
<proteinExistence type="predicted"/>
<sequence length="225" mass="24967">MRWGSCWFVVESKSFEVSVEEVRGKLRGIIVERSMGFISWIRFGDGSLRRLLEGIEECFRGCVGRKLFMDVARALAGRIAVVGGDVMGVCIDDNEQKLGKQGDEDAGSDYLVRIERTQTMTSLQRGCGFSRRCSFRARRKKKGIAKGKFFCDRRLTSAKGPELVGSCWRKKRVAHKLNLGARGRVSSFSSSLVLGLERVMVTVGEDHGVVGDLVAKEGELIVDPL</sequence>
<accession>A0A438D1W7</accession>
<evidence type="ECO:0000313" key="1">
    <source>
        <dbReference type="EMBL" id="RVW29431.1"/>
    </source>
</evidence>
<comment type="caution">
    <text evidence="1">The sequence shown here is derived from an EMBL/GenBank/DDBJ whole genome shotgun (WGS) entry which is preliminary data.</text>
</comment>
<name>A0A438D1W7_VITVI</name>
<organism evidence="1 2">
    <name type="scientific">Vitis vinifera</name>
    <name type="common">Grape</name>
    <dbReference type="NCBI Taxonomy" id="29760"/>
    <lineage>
        <taxon>Eukaryota</taxon>
        <taxon>Viridiplantae</taxon>
        <taxon>Streptophyta</taxon>
        <taxon>Embryophyta</taxon>
        <taxon>Tracheophyta</taxon>
        <taxon>Spermatophyta</taxon>
        <taxon>Magnoliopsida</taxon>
        <taxon>eudicotyledons</taxon>
        <taxon>Gunneridae</taxon>
        <taxon>Pentapetalae</taxon>
        <taxon>rosids</taxon>
        <taxon>Vitales</taxon>
        <taxon>Vitaceae</taxon>
        <taxon>Viteae</taxon>
        <taxon>Vitis</taxon>
    </lineage>
</organism>
<reference evidence="1 2" key="1">
    <citation type="journal article" date="2018" name="PLoS Genet.">
        <title>Population sequencing reveals clonal diversity and ancestral inbreeding in the grapevine cultivar Chardonnay.</title>
        <authorList>
            <person name="Roach M.J."/>
            <person name="Johnson D.L."/>
            <person name="Bohlmann J."/>
            <person name="van Vuuren H.J."/>
            <person name="Jones S.J."/>
            <person name="Pretorius I.S."/>
            <person name="Schmidt S.A."/>
            <person name="Borneman A.R."/>
        </authorList>
    </citation>
    <scope>NUCLEOTIDE SEQUENCE [LARGE SCALE GENOMIC DNA]</scope>
    <source>
        <strain evidence="2">cv. Chardonnay</strain>
        <tissue evidence="1">Leaf</tissue>
    </source>
</reference>
<gene>
    <name evidence="1" type="ORF">CK203_101673</name>
</gene>